<dbReference type="Pfam" id="PF13393">
    <property type="entry name" value="tRNA-synt_His"/>
    <property type="match status" value="1"/>
</dbReference>
<keyword evidence="16 28" id="KW-0030">Aminoacyl-tRNA synthetase</keyword>
<dbReference type="FunFam" id="3.40.50.800:FF:000015">
    <property type="entry name" value="Histidyl-tRNA synthetase, mitochondrial"/>
    <property type="match status" value="1"/>
</dbReference>
<dbReference type="Pfam" id="PF01066">
    <property type="entry name" value="CDP-OH_P_transf"/>
    <property type="match status" value="1"/>
</dbReference>
<dbReference type="GO" id="GO:0004821">
    <property type="term" value="F:histidine-tRNA ligase activity"/>
    <property type="evidence" value="ECO:0007669"/>
    <property type="project" value="UniProtKB-EC"/>
</dbReference>
<dbReference type="EC" id="6.1.1.21" evidence="6"/>
<comment type="subcellular location">
    <subcellularLocation>
        <location evidence="3">Cytoplasm</location>
    </subcellularLocation>
    <subcellularLocation>
        <location evidence="2">Endomembrane system</location>
        <topology evidence="2">Multi-pass membrane protein</topology>
    </subcellularLocation>
</comment>
<dbReference type="PROSITE" id="PS50862">
    <property type="entry name" value="AA_TRNA_LIGASE_II"/>
    <property type="match status" value="1"/>
</dbReference>
<evidence type="ECO:0000256" key="24">
    <source>
        <dbReference type="RuleBase" id="RU003750"/>
    </source>
</evidence>
<dbReference type="PANTHER" id="PTHR11476:SF7">
    <property type="entry name" value="HISTIDINE--TRNA LIGASE"/>
    <property type="match status" value="1"/>
</dbReference>
<dbReference type="InterPro" id="IPR048254">
    <property type="entry name" value="CDP_ALCOHOL_P_TRANSF_CS"/>
</dbReference>
<dbReference type="InterPro" id="IPR043130">
    <property type="entry name" value="CDP-OH_PTrfase_TM_dom"/>
</dbReference>
<comment type="cofactor">
    <cofactor evidence="1">
        <name>Mg(2+)</name>
        <dbReference type="ChEBI" id="CHEBI:18420"/>
    </cofactor>
</comment>
<feature type="region of interest" description="Disordered" evidence="25">
    <location>
        <begin position="538"/>
        <end position="583"/>
    </location>
</feature>
<dbReference type="InterPro" id="IPR015807">
    <property type="entry name" value="His-tRNA-ligase"/>
</dbReference>
<evidence type="ECO:0000256" key="26">
    <source>
        <dbReference type="SAM" id="Phobius"/>
    </source>
</evidence>
<dbReference type="GO" id="GO:0012505">
    <property type="term" value="C:endomembrane system"/>
    <property type="evidence" value="ECO:0007669"/>
    <property type="project" value="UniProtKB-SubCell"/>
</dbReference>
<gene>
    <name evidence="28" type="ORF">DDE83_006661</name>
</gene>
<evidence type="ECO:0000256" key="25">
    <source>
        <dbReference type="SAM" id="MobiDB-lite"/>
    </source>
</evidence>
<evidence type="ECO:0000259" key="27">
    <source>
        <dbReference type="PROSITE" id="PS50862"/>
    </source>
</evidence>
<evidence type="ECO:0000256" key="18">
    <source>
        <dbReference type="ARBA" id="ARBA00037890"/>
    </source>
</evidence>
<dbReference type="NCBIfam" id="TIGR00442">
    <property type="entry name" value="hisS"/>
    <property type="match status" value="1"/>
</dbReference>
<keyword evidence="29" id="KW-1185">Reference proteome</keyword>
<evidence type="ECO:0000256" key="17">
    <source>
        <dbReference type="ARBA" id="ARBA00030619"/>
    </source>
</evidence>
<feature type="compositionally biased region" description="Basic and acidic residues" evidence="25">
    <location>
        <begin position="425"/>
        <end position="435"/>
    </location>
</feature>
<evidence type="ECO:0000256" key="3">
    <source>
        <dbReference type="ARBA" id="ARBA00004496"/>
    </source>
</evidence>
<accession>A0A364MY52</accession>
<organism evidence="28 29">
    <name type="scientific">Stemphylium lycopersici</name>
    <name type="common">Tomato gray leaf spot disease fungus</name>
    <name type="synonym">Thyrospora lycopersici</name>
    <dbReference type="NCBI Taxonomy" id="183478"/>
    <lineage>
        <taxon>Eukaryota</taxon>
        <taxon>Fungi</taxon>
        <taxon>Dikarya</taxon>
        <taxon>Ascomycota</taxon>
        <taxon>Pezizomycotina</taxon>
        <taxon>Dothideomycetes</taxon>
        <taxon>Pleosporomycetidae</taxon>
        <taxon>Pleosporales</taxon>
        <taxon>Pleosporineae</taxon>
        <taxon>Pleosporaceae</taxon>
        <taxon>Stemphylium</taxon>
    </lineage>
</organism>
<evidence type="ECO:0000313" key="28">
    <source>
        <dbReference type="EMBL" id="RAR07000.1"/>
    </source>
</evidence>
<dbReference type="InterPro" id="IPR045864">
    <property type="entry name" value="aa-tRNA-synth_II/BPL/LPL"/>
</dbReference>
<comment type="catalytic activity">
    <reaction evidence="20">
        <text>tRNA(His) + L-histidine + ATP = L-histidyl-tRNA(His) + AMP + diphosphate + H(+)</text>
        <dbReference type="Rhea" id="RHEA:17313"/>
        <dbReference type="Rhea" id="RHEA-COMP:9665"/>
        <dbReference type="Rhea" id="RHEA-COMP:9689"/>
        <dbReference type="ChEBI" id="CHEBI:15378"/>
        <dbReference type="ChEBI" id="CHEBI:30616"/>
        <dbReference type="ChEBI" id="CHEBI:33019"/>
        <dbReference type="ChEBI" id="CHEBI:57595"/>
        <dbReference type="ChEBI" id="CHEBI:78442"/>
        <dbReference type="ChEBI" id="CHEBI:78527"/>
        <dbReference type="ChEBI" id="CHEBI:456215"/>
        <dbReference type="EC" id="6.1.1.21"/>
    </reaction>
</comment>
<dbReference type="Gene3D" id="3.30.930.10">
    <property type="entry name" value="Bira Bifunctional Protein, Domain 2"/>
    <property type="match status" value="1"/>
</dbReference>
<evidence type="ECO:0000256" key="9">
    <source>
        <dbReference type="ARBA" id="ARBA00022679"/>
    </source>
</evidence>
<evidence type="ECO:0000256" key="4">
    <source>
        <dbReference type="ARBA" id="ARBA00008226"/>
    </source>
</evidence>
<feature type="region of interest" description="Disordered" evidence="25">
    <location>
        <begin position="425"/>
        <end position="505"/>
    </location>
</feature>
<dbReference type="GO" id="GO:0016020">
    <property type="term" value="C:membrane"/>
    <property type="evidence" value="ECO:0007669"/>
    <property type="project" value="InterPro"/>
</dbReference>
<evidence type="ECO:0000256" key="20">
    <source>
        <dbReference type="ARBA" id="ARBA00047639"/>
    </source>
</evidence>
<dbReference type="InterPro" id="IPR035426">
    <property type="entry name" value="Gemin2/Brr1"/>
</dbReference>
<dbReference type="InterPro" id="IPR004154">
    <property type="entry name" value="Anticodon-bd"/>
</dbReference>
<dbReference type="GO" id="GO:0004142">
    <property type="term" value="F:diacylglycerol cholinephosphotransferase activity"/>
    <property type="evidence" value="ECO:0007669"/>
    <property type="project" value="UniProtKB-EC"/>
</dbReference>
<dbReference type="EMBL" id="QGDH01000106">
    <property type="protein sequence ID" value="RAR07000.1"/>
    <property type="molecule type" value="Genomic_DNA"/>
</dbReference>
<evidence type="ECO:0000256" key="16">
    <source>
        <dbReference type="ARBA" id="ARBA00023146"/>
    </source>
</evidence>
<protein>
    <recommendedName>
        <fullName evidence="23">Histidine--tRNA ligase, mitochondrial</fullName>
        <ecNumber evidence="19">2.7.8.2</ecNumber>
        <ecNumber evidence="6">6.1.1.21</ecNumber>
    </recommendedName>
    <alternativeName>
        <fullName evidence="17">Histidyl-tRNA synthetase</fullName>
    </alternativeName>
</protein>
<keyword evidence="10 26" id="KW-0812">Transmembrane</keyword>
<dbReference type="CDD" id="cd00773">
    <property type="entry name" value="HisRS-like_core"/>
    <property type="match status" value="1"/>
</dbReference>
<dbReference type="GO" id="GO:0003723">
    <property type="term" value="F:RNA binding"/>
    <property type="evidence" value="ECO:0007669"/>
    <property type="project" value="TreeGrafter"/>
</dbReference>
<evidence type="ECO:0000256" key="14">
    <source>
        <dbReference type="ARBA" id="ARBA00022989"/>
    </source>
</evidence>
<evidence type="ECO:0000256" key="7">
    <source>
        <dbReference type="ARBA" id="ARBA00022490"/>
    </source>
</evidence>
<dbReference type="PROSITE" id="PS00379">
    <property type="entry name" value="CDP_ALCOHOL_P_TRANSF"/>
    <property type="match status" value="1"/>
</dbReference>
<dbReference type="Pfam" id="PF03129">
    <property type="entry name" value="HGTP_anticodon"/>
    <property type="match status" value="1"/>
</dbReference>
<dbReference type="FunFam" id="1.20.120.1760:FF:000012">
    <property type="entry name" value="sn-1,2-diacylglycerol cholinephosphotransferase"/>
    <property type="match status" value="1"/>
</dbReference>
<dbReference type="STRING" id="183478.A0A364MY52"/>
<dbReference type="InterPro" id="IPR000462">
    <property type="entry name" value="CDP-OH_P_trans"/>
</dbReference>
<dbReference type="Pfam" id="PF04938">
    <property type="entry name" value="SIP1"/>
    <property type="match status" value="1"/>
</dbReference>
<evidence type="ECO:0000256" key="2">
    <source>
        <dbReference type="ARBA" id="ARBA00004127"/>
    </source>
</evidence>
<feature type="compositionally biased region" description="Basic and acidic residues" evidence="25">
    <location>
        <begin position="487"/>
        <end position="496"/>
    </location>
</feature>
<evidence type="ECO:0000256" key="23">
    <source>
        <dbReference type="ARBA" id="ARBA00067413"/>
    </source>
</evidence>
<feature type="transmembrane region" description="Helical" evidence="26">
    <location>
        <begin position="180"/>
        <end position="199"/>
    </location>
</feature>
<comment type="similarity">
    <text evidence="5 24">Belongs to the CDP-alcohol phosphatidyltransferase class-I family.</text>
</comment>
<sequence>MVYIRQDKLPKLREYKYSGVDHSLLSQYVLKPFYTHVVIKCFPMWMAPNLITLSGFGFIVVNFLTMLWYTPTLDQDCPPWVYASWAIGLFLYQTFDAVDGSQARRTRQSGPLGELFDHGVDAINTTLEVLLFSATMNLGQGWKTVLTLFASSLTFYVQTWDEYHTHTLTLGVISGPVEGIITLCIVYALTAYLGGGSFWQRPMLETLGVKAYDFIPDILYNLAWNEWYMVYGGVVLVFNTVSSALNVMKARRARGQKTRVALLGLLTFFAAWVLIPAYLYLQPIILHQHLVPFVFYAGLINAYSVGRMIISHLTKSRFPRGNVLIYPLIYGVIDSLGPWLQEHVGVGWPSALGNDVYQVAFVFMCLGLGVGVHGSFIVDVIWTICDYLDIWCLTIKYPYQPSEPPFPIASMATSGLNLATTKDGETYNKLSRPDDYLVTDQPSLPPASSAPSPATHGGKRKHEQENAFDTKRAKTDRNNARSKGRPCAHEQFREPGTRSVLPGLDGEEQLTDESIDEAVAYLRSVRSEASTIPTLLVAPNDVHGGSEYRNDEYDEGSDYKHDGESEYDSASERWDGEPDDLDPQESCQHAILQRFKAHRDKLTAAREYKSLPIKTNNYRKSKRAEQSGKHEWAATIDRGYPGLEEVLQIDEPTLYVALHGCALAIDRSTEISHQKSCWIWTLLALIGDFGTLDHERIGKIRDLGLAASRLVTRLRVARQSSEEGTPGGNTEDDGASDPRNTGPENAAQIKEGGAALNADSGAVSGEIEDGEAEDSGADMIMSDDEAEKTDTAFDGLEKARARLLAQLGDRLVHPEAPPLDLPSDEPTSSGFHQLSRAEAERQRQEIRKNQPPKEDVAHVPASASKPTKSQRTESEQTHLTESELGAVSWAIESLYLQPMPRISPHFVCPALLQDALRYTFAYGKISPTPLRVRLFTPRRRLCTQASPLEDDEMGKDDKSKSFNLKVPKGTRDWTGEDAALRDRLFQTVTDVFKRHGATTLDTPVFELKEILSGKYGEDSKLIYDLQDQGGELCSLRYDLTVPLARWLAMNPSVQSFKRYQIAKVYRRDQPAMTKGRMREFYQCDFDIAGSYDAMIPDAEVLKIATDVFDALEWDSYTIKINHRKILDGMFKAAGVKDELIRPISSAVDKLDKLPWAEVKKEMETKGLPADIADKIGEWVQRKGGDDIIEYLKTNEILSKSEDVQQGVQEMELLFAYLDAFGARKKISFDLSLARGLDYYTGLIYEVVTEGSAPRVQGKQEEIGVGSVAAGGRYDQLVGMFSGKPIPCVGISFGIDRIISIMKARGQSTQRAKDVDAFVMAFGGKGFNGMLTDRMQVAQELWAAGIKAEFSYKLKPKVQQQFKQAETAGVPLAVILGEDELKEGKVKIKVLGIKDENNAEKDGVLVDRSSMVEEIRKRL</sequence>
<feature type="domain" description="Aminoacyl-transfer RNA synthetases class-II family profile" evidence="27">
    <location>
        <begin position="969"/>
        <end position="1301"/>
    </location>
</feature>
<dbReference type="InterPro" id="IPR006195">
    <property type="entry name" value="aa-tRNA-synth_II"/>
</dbReference>
<feature type="transmembrane region" description="Helical" evidence="26">
    <location>
        <begin position="293"/>
        <end position="310"/>
    </location>
</feature>
<feature type="region of interest" description="Disordered" evidence="25">
    <location>
        <begin position="813"/>
        <end position="880"/>
    </location>
</feature>
<feature type="compositionally biased region" description="Basic and acidic residues" evidence="25">
    <location>
        <begin position="870"/>
        <end position="880"/>
    </location>
</feature>
<keyword evidence="12" id="KW-0067">ATP-binding</keyword>
<keyword evidence="14 26" id="KW-1133">Transmembrane helix</keyword>
<name>A0A364MY52_STELY</name>
<evidence type="ECO:0000256" key="15">
    <source>
        <dbReference type="ARBA" id="ARBA00023136"/>
    </source>
</evidence>
<evidence type="ECO:0000256" key="19">
    <source>
        <dbReference type="ARBA" id="ARBA00038987"/>
    </source>
</evidence>
<dbReference type="GO" id="GO:0006427">
    <property type="term" value="P:histidyl-tRNA aminoacylation"/>
    <property type="evidence" value="ECO:0007669"/>
    <property type="project" value="InterPro"/>
</dbReference>
<keyword evidence="7" id="KW-0963">Cytoplasm</keyword>
<evidence type="ECO:0000256" key="1">
    <source>
        <dbReference type="ARBA" id="ARBA00001946"/>
    </source>
</evidence>
<evidence type="ECO:0000256" key="6">
    <source>
        <dbReference type="ARBA" id="ARBA00012815"/>
    </source>
</evidence>
<feature type="transmembrane region" description="Helical" evidence="26">
    <location>
        <begin position="50"/>
        <end position="68"/>
    </location>
</feature>
<dbReference type="InterPro" id="IPR033656">
    <property type="entry name" value="HisRS_anticodon"/>
</dbReference>
<comment type="caution">
    <text evidence="28">The sequence shown here is derived from an EMBL/GenBank/DDBJ whole genome shotgun (WGS) entry which is preliminary data.</text>
</comment>
<evidence type="ECO:0000256" key="11">
    <source>
        <dbReference type="ARBA" id="ARBA00022741"/>
    </source>
</evidence>
<evidence type="ECO:0000256" key="8">
    <source>
        <dbReference type="ARBA" id="ARBA00022598"/>
    </source>
</evidence>
<comment type="catalytic activity">
    <reaction evidence="21">
        <text>CDP-N,N-dimethylethanolamine + a 1,2-diacyl-sn-glycerol = a 1,2-diacyl-sn-glycero-3-phospho-N,N-dimethylethanolamine + CMP + H(+)</text>
        <dbReference type="Rhea" id="RHEA:33775"/>
        <dbReference type="ChEBI" id="CHEBI:15378"/>
        <dbReference type="ChEBI" id="CHEBI:17815"/>
        <dbReference type="ChEBI" id="CHEBI:60377"/>
        <dbReference type="ChEBI" id="CHEBI:64572"/>
        <dbReference type="ChEBI" id="CHEBI:65117"/>
    </reaction>
    <physiologicalReaction direction="left-to-right" evidence="21">
        <dbReference type="Rhea" id="RHEA:33776"/>
    </physiologicalReaction>
</comment>
<feature type="region of interest" description="Disordered" evidence="25">
    <location>
        <begin position="717"/>
        <end position="746"/>
    </location>
</feature>
<evidence type="ECO:0000313" key="29">
    <source>
        <dbReference type="Proteomes" id="UP000249619"/>
    </source>
</evidence>
<comment type="function">
    <text evidence="22">Catalyzes the aminoacylation of histidyl-tRNA in both the cytoplasm and the mitochondrion.</text>
</comment>
<evidence type="ECO:0000256" key="13">
    <source>
        <dbReference type="ARBA" id="ARBA00022917"/>
    </source>
</evidence>
<dbReference type="FunFam" id="3.30.930.10:FF:000021">
    <property type="entry name" value="Probable histidine--tRNA ligase, mitochondrial"/>
    <property type="match status" value="1"/>
</dbReference>
<dbReference type="Gene3D" id="1.20.120.1760">
    <property type="match status" value="1"/>
</dbReference>
<evidence type="ECO:0000256" key="12">
    <source>
        <dbReference type="ARBA" id="ARBA00022840"/>
    </source>
</evidence>
<evidence type="ECO:0000256" key="22">
    <source>
        <dbReference type="ARBA" id="ARBA00058343"/>
    </source>
</evidence>
<feature type="transmembrane region" description="Helical" evidence="26">
    <location>
        <begin position="360"/>
        <end position="382"/>
    </location>
</feature>
<keyword evidence="9 24" id="KW-0808">Transferase</keyword>
<feature type="transmembrane region" description="Helical" evidence="26">
    <location>
        <begin position="228"/>
        <end position="248"/>
    </location>
</feature>
<dbReference type="GO" id="GO:0032543">
    <property type="term" value="P:mitochondrial translation"/>
    <property type="evidence" value="ECO:0007669"/>
    <property type="project" value="TreeGrafter"/>
</dbReference>
<dbReference type="SUPFAM" id="SSF55681">
    <property type="entry name" value="Class II aaRS and biotin synthetases"/>
    <property type="match status" value="1"/>
</dbReference>
<dbReference type="HAMAP" id="MF_00127">
    <property type="entry name" value="His_tRNA_synth"/>
    <property type="match status" value="1"/>
</dbReference>
<dbReference type="InterPro" id="IPR036621">
    <property type="entry name" value="Anticodon-bd_dom_sf"/>
</dbReference>
<keyword evidence="11" id="KW-0547">Nucleotide-binding</keyword>
<reference evidence="29" key="1">
    <citation type="submission" date="2018-05" db="EMBL/GenBank/DDBJ databases">
        <title>Draft genome sequence of Stemphylium lycopersici strain CIDEFI 213.</title>
        <authorList>
            <person name="Medina R."/>
            <person name="Franco M.E.E."/>
            <person name="Lucentini C.G."/>
            <person name="Saparrat M.C.N."/>
            <person name="Balatti P.A."/>
        </authorList>
    </citation>
    <scope>NUCLEOTIDE SEQUENCE [LARGE SCALE GENOMIC DNA]</scope>
    <source>
        <strain evidence="29">CIDEFI 213</strain>
    </source>
</reference>
<evidence type="ECO:0000256" key="5">
    <source>
        <dbReference type="ARBA" id="ARBA00010441"/>
    </source>
</evidence>
<dbReference type="Gene3D" id="3.40.50.800">
    <property type="entry name" value="Anticodon-binding domain"/>
    <property type="match status" value="1"/>
</dbReference>
<evidence type="ECO:0000256" key="21">
    <source>
        <dbReference type="ARBA" id="ARBA00051857"/>
    </source>
</evidence>
<dbReference type="PANTHER" id="PTHR11476">
    <property type="entry name" value="HISTIDYL-TRNA SYNTHETASE"/>
    <property type="match status" value="1"/>
</dbReference>
<dbReference type="GO" id="GO:0005524">
    <property type="term" value="F:ATP binding"/>
    <property type="evidence" value="ECO:0007669"/>
    <property type="project" value="UniProtKB-KW"/>
</dbReference>
<dbReference type="CDD" id="cd00859">
    <property type="entry name" value="HisRS_anticodon"/>
    <property type="match status" value="1"/>
</dbReference>
<keyword evidence="13" id="KW-0648">Protein biosynthesis</keyword>
<proteinExistence type="inferred from homology"/>
<evidence type="ECO:0000256" key="10">
    <source>
        <dbReference type="ARBA" id="ARBA00022692"/>
    </source>
</evidence>
<dbReference type="Gene3D" id="1.20.58.1070">
    <property type="match status" value="1"/>
</dbReference>
<dbReference type="InterPro" id="IPR041715">
    <property type="entry name" value="HisRS-like_core"/>
</dbReference>
<keyword evidence="15 26" id="KW-0472">Membrane</keyword>
<comment type="pathway">
    <text evidence="18">Phospholipid metabolism; phosphatidylcholine biosynthesis; phosphatidylcholine from phosphocholine: step 2/2.</text>
</comment>
<dbReference type="EC" id="2.7.8.2" evidence="19"/>
<feature type="compositionally biased region" description="Basic and acidic residues" evidence="25">
    <location>
        <begin position="462"/>
        <end position="479"/>
    </location>
</feature>
<dbReference type="Proteomes" id="UP000249619">
    <property type="component" value="Unassembled WGS sequence"/>
</dbReference>
<dbReference type="GO" id="GO:0005829">
    <property type="term" value="C:cytosol"/>
    <property type="evidence" value="ECO:0007669"/>
    <property type="project" value="TreeGrafter"/>
</dbReference>
<dbReference type="SUPFAM" id="SSF52954">
    <property type="entry name" value="Class II aaRS ABD-related"/>
    <property type="match status" value="1"/>
</dbReference>
<dbReference type="GO" id="GO:0000387">
    <property type="term" value="P:spliceosomal snRNP assembly"/>
    <property type="evidence" value="ECO:0007669"/>
    <property type="project" value="InterPro"/>
</dbReference>
<feature type="compositionally biased region" description="Basic and acidic residues" evidence="25">
    <location>
        <begin position="544"/>
        <end position="576"/>
    </location>
</feature>
<feature type="compositionally biased region" description="Basic and acidic residues" evidence="25">
    <location>
        <begin position="835"/>
        <end position="857"/>
    </location>
</feature>
<feature type="transmembrane region" description="Helical" evidence="26">
    <location>
        <begin position="260"/>
        <end position="281"/>
    </location>
</feature>
<comment type="similarity">
    <text evidence="4">Belongs to the class-II aminoacyl-tRNA synthetase family.</text>
</comment>
<dbReference type="GO" id="GO:0005739">
    <property type="term" value="C:mitochondrion"/>
    <property type="evidence" value="ECO:0007669"/>
    <property type="project" value="UniProtKB-ARBA"/>
</dbReference>
<keyword evidence="8 28" id="KW-0436">Ligase</keyword>